<dbReference type="InterPro" id="IPR029045">
    <property type="entry name" value="ClpP/crotonase-like_dom_sf"/>
</dbReference>
<proteinExistence type="predicted"/>
<dbReference type="GO" id="GO:0004175">
    <property type="term" value="F:endopeptidase activity"/>
    <property type="evidence" value="ECO:0007669"/>
    <property type="project" value="TreeGrafter"/>
</dbReference>
<dbReference type="OrthoDB" id="9812068at2"/>
<dbReference type="Pfam" id="PF03572">
    <property type="entry name" value="Peptidase_S41"/>
    <property type="match status" value="1"/>
</dbReference>
<dbReference type="InterPro" id="IPR005151">
    <property type="entry name" value="Tail-specific_protease"/>
</dbReference>
<organism evidence="4 5">
    <name type="scientific">Trinickia violacea</name>
    <dbReference type="NCBI Taxonomy" id="2571746"/>
    <lineage>
        <taxon>Bacteria</taxon>
        <taxon>Pseudomonadati</taxon>
        <taxon>Pseudomonadota</taxon>
        <taxon>Betaproteobacteria</taxon>
        <taxon>Burkholderiales</taxon>
        <taxon>Burkholderiaceae</taxon>
        <taxon>Trinickia</taxon>
    </lineage>
</organism>
<feature type="domain" description="PDZ" evidence="2">
    <location>
        <begin position="104"/>
        <end position="175"/>
    </location>
</feature>
<feature type="signal peptide" evidence="1">
    <location>
        <begin position="1"/>
        <end position="24"/>
    </location>
</feature>
<sequence length="376" mass="39016">MNDMNKAVLLAMLITPLVHSSAPAEMPASCPVDCAKDGQCDAALRLYAQALAQIGARAAFDTGDESAIAEQSLAAYLAARDPYSGFLTRDEYAAYQAAQQPAYTGVGAELERRRDGGTLLYPFPDGPAARAGIKAGERLVSIGGVPVSGRPLAVLVARVAGPPGTQVMLEVAGENGAVRRVGVTREAVAQPPLSESRAGRARVISLSSFTASTRGAIESMLARGIPAPVVIDLRGCGGGDFYAAIDTAMLFLSKGQTIVTVSRRDGAQRYASTIDGLRLAQPVFLWQDEHTASAAELFIGALTDNARATSIGRTSAGKGSRQDILPLADGSALILTTGYLSTPRGVRFDGRGLAPQRPVAEGAGTAVYLNASGLKE</sequence>
<dbReference type="CDD" id="cd06782">
    <property type="entry name" value="cpPDZ_CPP-like"/>
    <property type="match status" value="1"/>
</dbReference>
<dbReference type="Proteomes" id="UP000298656">
    <property type="component" value="Chromosome 1"/>
</dbReference>
<keyword evidence="1" id="KW-0732">Signal</keyword>
<dbReference type="Pfam" id="PF17820">
    <property type="entry name" value="PDZ_6"/>
    <property type="match status" value="1"/>
</dbReference>
<keyword evidence="5" id="KW-1185">Reference proteome</keyword>
<dbReference type="InterPro" id="IPR041489">
    <property type="entry name" value="PDZ_6"/>
</dbReference>
<dbReference type="Gene3D" id="2.30.42.10">
    <property type="match status" value="1"/>
</dbReference>
<dbReference type="SUPFAM" id="SSF52096">
    <property type="entry name" value="ClpP/crotonase"/>
    <property type="match status" value="1"/>
</dbReference>
<name>A0A4P8IRL0_9BURK</name>
<dbReference type="SUPFAM" id="SSF50156">
    <property type="entry name" value="PDZ domain-like"/>
    <property type="match status" value="1"/>
</dbReference>
<reference evidence="4 5" key="1">
    <citation type="submission" date="2019-05" db="EMBL/GenBank/DDBJ databases">
        <title>Burkholderia sp. DHOD12, isolated from subtropical forest soil.</title>
        <authorList>
            <person name="Gao Z.-H."/>
            <person name="Qiu L.-H."/>
        </authorList>
    </citation>
    <scope>NUCLEOTIDE SEQUENCE [LARGE SCALE GENOMIC DNA]</scope>
    <source>
        <strain evidence="4 5">DHOD12</strain>
    </source>
</reference>
<evidence type="ECO:0008006" key="6">
    <source>
        <dbReference type="Google" id="ProtNLM"/>
    </source>
</evidence>
<dbReference type="GO" id="GO:0008236">
    <property type="term" value="F:serine-type peptidase activity"/>
    <property type="evidence" value="ECO:0007669"/>
    <property type="project" value="InterPro"/>
</dbReference>
<evidence type="ECO:0000256" key="1">
    <source>
        <dbReference type="SAM" id="SignalP"/>
    </source>
</evidence>
<dbReference type="PANTHER" id="PTHR32060:SF22">
    <property type="entry name" value="CARBOXYL-TERMINAL-PROCESSING PEPTIDASE 3, CHLOROPLASTIC"/>
    <property type="match status" value="1"/>
</dbReference>
<dbReference type="SMART" id="SM00228">
    <property type="entry name" value="PDZ"/>
    <property type="match status" value="1"/>
</dbReference>
<dbReference type="InterPro" id="IPR036034">
    <property type="entry name" value="PDZ_sf"/>
</dbReference>
<protein>
    <recommendedName>
        <fullName evidence="6">PDZ domain-containing protein</fullName>
    </recommendedName>
</protein>
<dbReference type="SMART" id="SM00245">
    <property type="entry name" value="TSPc"/>
    <property type="match status" value="1"/>
</dbReference>
<evidence type="ECO:0000313" key="4">
    <source>
        <dbReference type="EMBL" id="QCP49823.1"/>
    </source>
</evidence>
<accession>A0A4P8IRL0</accession>
<dbReference type="Gene3D" id="3.30.750.44">
    <property type="match status" value="1"/>
</dbReference>
<feature type="domain" description="Tail specific protease" evidence="3">
    <location>
        <begin position="176"/>
        <end position="360"/>
    </location>
</feature>
<dbReference type="RefSeq" id="WP_137332647.1">
    <property type="nucleotide sequence ID" value="NZ_CP040077.1"/>
</dbReference>
<gene>
    <name evidence="4" type="ORF">FAZ95_11940</name>
</gene>
<dbReference type="AlphaFoldDB" id="A0A4P8IRL0"/>
<evidence type="ECO:0000259" key="2">
    <source>
        <dbReference type="SMART" id="SM00228"/>
    </source>
</evidence>
<feature type="chain" id="PRO_5020954848" description="PDZ domain-containing protein" evidence="1">
    <location>
        <begin position="25"/>
        <end position="376"/>
    </location>
</feature>
<dbReference type="KEGG" id="tvl:FAZ95_11940"/>
<dbReference type="Gene3D" id="3.90.226.10">
    <property type="entry name" value="2-enoyl-CoA Hydratase, Chain A, domain 1"/>
    <property type="match status" value="1"/>
</dbReference>
<dbReference type="EMBL" id="CP040077">
    <property type="protein sequence ID" value="QCP49823.1"/>
    <property type="molecule type" value="Genomic_DNA"/>
</dbReference>
<dbReference type="GO" id="GO:0006508">
    <property type="term" value="P:proteolysis"/>
    <property type="evidence" value="ECO:0007669"/>
    <property type="project" value="InterPro"/>
</dbReference>
<evidence type="ECO:0000313" key="5">
    <source>
        <dbReference type="Proteomes" id="UP000298656"/>
    </source>
</evidence>
<dbReference type="InterPro" id="IPR001478">
    <property type="entry name" value="PDZ"/>
</dbReference>
<evidence type="ECO:0000259" key="3">
    <source>
        <dbReference type="SMART" id="SM00245"/>
    </source>
</evidence>
<dbReference type="PANTHER" id="PTHR32060">
    <property type="entry name" value="TAIL-SPECIFIC PROTEASE"/>
    <property type="match status" value="1"/>
</dbReference>